<evidence type="ECO:0000256" key="7">
    <source>
        <dbReference type="SAM" id="MobiDB-lite"/>
    </source>
</evidence>
<evidence type="ECO:0000259" key="9">
    <source>
        <dbReference type="PROSITE" id="PS50234"/>
    </source>
</evidence>
<feature type="region of interest" description="Disordered" evidence="7">
    <location>
        <begin position="859"/>
        <end position="903"/>
    </location>
</feature>
<dbReference type="Gene3D" id="3.40.50.410">
    <property type="entry name" value="von Willebrand factor, type A domain"/>
    <property type="match status" value="1"/>
</dbReference>
<dbReference type="Pfam" id="PF00092">
    <property type="entry name" value="VWA"/>
    <property type="match status" value="1"/>
</dbReference>
<dbReference type="GO" id="GO:0005576">
    <property type="term" value="C:extracellular region"/>
    <property type="evidence" value="ECO:0007669"/>
    <property type="project" value="UniProtKB-SubCell"/>
</dbReference>
<feature type="compositionally biased region" description="Gly residues" evidence="7">
    <location>
        <begin position="751"/>
        <end position="760"/>
    </location>
</feature>
<dbReference type="Pfam" id="PF01391">
    <property type="entry name" value="Collagen"/>
    <property type="match status" value="5"/>
</dbReference>
<keyword evidence="6" id="KW-0325">Glycoprotein</keyword>
<dbReference type="InterPro" id="IPR002035">
    <property type="entry name" value="VWF_A"/>
</dbReference>
<dbReference type="PRINTS" id="PR00453">
    <property type="entry name" value="VWFADOMAIN"/>
</dbReference>
<dbReference type="InterPro" id="IPR008160">
    <property type="entry name" value="Collagen"/>
</dbReference>
<keyword evidence="2" id="KW-0964">Secreted</keyword>
<keyword evidence="3 8" id="KW-0732">Signal</keyword>
<evidence type="ECO:0000256" key="1">
    <source>
        <dbReference type="ARBA" id="ARBA00004613"/>
    </source>
</evidence>
<feature type="compositionally biased region" description="Low complexity" evidence="7">
    <location>
        <begin position="718"/>
        <end position="729"/>
    </location>
</feature>
<dbReference type="STRING" id="7719.ENSCINP00000026433"/>
<evidence type="ECO:0000256" key="4">
    <source>
        <dbReference type="ARBA" id="ARBA00022737"/>
    </source>
</evidence>
<dbReference type="SMART" id="SM00210">
    <property type="entry name" value="TSPN"/>
    <property type="match status" value="1"/>
</dbReference>
<dbReference type="SUPFAM" id="SSF53300">
    <property type="entry name" value="vWA-like"/>
    <property type="match status" value="1"/>
</dbReference>
<feature type="compositionally biased region" description="Basic and acidic residues" evidence="7">
    <location>
        <begin position="656"/>
        <end position="666"/>
    </location>
</feature>
<reference evidence="10" key="2">
    <citation type="submission" date="2025-08" db="UniProtKB">
        <authorList>
            <consortium name="Ensembl"/>
        </authorList>
    </citation>
    <scope>IDENTIFICATION</scope>
</reference>
<keyword evidence="4" id="KW-0677">Repeat</keyword>
<dbReference type="SUPFAM" id="SSF49899">
    <property type="entry name" value="Concanavalin A-like lectins/glucanases"/>
    <property type="match status" value="1"/>
</dbReference>
<dbReference type="PROSITE" id="PS50234">
    <property type="entry name" value="VWFA"/>
    <property type="match status" value="1"/>
</dbReference>
<dbReference type="AlphaFoldDB" id="F6ZV87"/>
<dbReference type="InterPro" id="IPR036465">
    <property type="entry name" value="vWFA_dom_sf"/>
</dbReference>
<dbReference type="FunFam" id="3.40.50.410:FF:000004">
    <property type="entry name" value="collagen alpha-6(VI) chain"/>
    <property type="match status" value="1"/>
</dbReference>
<feature type="compositionally biased region" description="Gly residues" evidence="7">
    <location>
        <begin position="685"/>
        <end position="694"/>
    </location>
</feature>
<feature type="compositionally biased region" description="Low complexity" evidence="7">
    <location>
        <begin position="786"/>
        <end position="795"/>
    </location>
</feature>
<accession>F6ZV87</accession>
<dbReference type="PANTHER" id="PTHR24637">
    <property type="entry name" value="COLLAGEN"/>
    <property type="match status" value="1"/>
</dbReference>
<reference evidence="11" key="1">
    <citation type="journal article" date="2002" name="Science">
        <title>The draft genome of Ciona intestinalis: insights into chordate and vertebrate origins.</title>
        <authorList>
            <person name="Dehal P."/>
            <person name="Satou Y."/>
            <person name="Campbell R.K."/>
            <person name="Chapman J."/>
            <person name="Degnan B."/>
            <person name="De Tomaso A."/>
            <person name="Davidson B."/>
            <person name="Di Gregorio A."/>
            <person name="Gelpke M."/>
            <person name="Goodstein D.M."/>
            <person name="Harafuji N."/>
            <person name="Hastings K.E."/>
            <person name="Ho I."/>
            <person name="Hotta K."/>
            <person name="Huang W."/>
            <person name="Kawashima T."/>
            <person name="Lemaire P."/>
            <person name="Martinez D."/>
            <person name="Meinertzhagen I.A."/>
            <person name="Necula S."/>
            <person name="Nonaka M."/>
            <person name="Putnam N."/>
            <person name="Rash S."/>
            <person name="Saiga H."/>
            <person name="Satake M."/>
            <person name="Terry A."/>
            <person name="Yamada L."/>
            <person name="Wang H.G."/>
            <person name="Awazu S."/>
            <person name="Azumi K."/>
            <person name="Boore J."/>
            <person name="Branno M."/>
            <person name="Chin-Bow S."/>
            <person name="DeSantis R."/>
            <person name="Doyle S."/>
            <person name="Francino P."/>
            <person name="Keys D.N."/>
            <person name="Haga S."/>
            <person name="Hayashi H."/>
            <person name="Hino K."/>
            <person name="Imai K.S."/>
            <person name="Inaba K."/>
            <person name="Kano S."/>
            <person name="Kobayashi K."/>
            <person name="Kobayashi M."/>
            <person name="Lee B.I."/>
            <person name="Makabe K.W."/>
            <person name="Manohar C."/>
            <person name="Matassi G."/>
            <person name="Medina M."/>
            <person name="Mochizuki Y."/>
            <person name="Mount S."/>
            <person name="Morishita T."/>
            <person name="Miura S."/>
            <person name="Nakayama A."/>
            <person name="Nishizaka S."/>
            <person name="Nomoto H."/>
            <person name="Ohta F."/>
            <person name="Oishi K."/>
            <person name="Rigoutsos I."/>
            <person name="Sano M."/>
            <person name="Sasaki A."/>
            <person name="Sasakura Y."/>
            <person name="Shoguchi E."/>
            <person name="Shin-i T."/>
            <person name="Spagnuolo A."/>
            <person name="Stainier D."/>
            <person name="Suzuki M.M."/>
            <person name="Tassy O."/>
            <person name="Takatori N."/>
            <person name="Tokuoka M."/>
            <person name="Yagi K."/>
            <person name="Yoshizaki F."/>
            <person name="Wada S."/>
            <person name="Zhang C."/>
            <person name="Hyatt P.D."/>
            <person name="Larimer F."/>
            <person name="Detter C."/>
            <person name="Doggett N."/>
            <person name="Glavina T."/>
            <person name="Hawkins T."/>
            <person name="Richardson P."/>
            <person name="Lucas S."/>
            <person name="Kohara Y."/>
            <person name="Levine M."/>
            <person name="Satoh N."/>
            <person name="Rokhsar D.S."/>
        </authorList>
    </citation>
    <scope>NUCLEOTIDE SEQUENCE [LARGE SCALE GENOMIC DNA]</scope>
</reference>
<feature type="domain" description="VWFA" evidence="9">
    <location>
        <begin position="35"/>
        <end position="213"/>
    </location>
</feature>
<evidence type="ECO:0000313" key="10">
    <source>
        <dbReference type="Ensembl" id="ENSCINP00000026433.2"/>
    </source>
</evidence>
<dbReference type="Ensembl" id="ENSCINT00000026679.2">
    <property type="protein sequence ID" value="ENSCINP00000026433.2"/>
    <property type="gene ID" value="ENSCING00000002131.3"/>
</dbReference>
<dbReference type="InterPro" id="IPR013320">
    <property type="entry name" value="ConA-like_dom_sf"/>
</dbReference>
<evidence type="ECO:0000256" key="5">
    <source>
        <dbReference type="ARBA" id="ARBA00023119"/>
    </source>
</evidence>
<dbReference type="Gene3D" id="2.60.120.200">
    <property type="match status" value="1"/>
</dbReference>
<feature type="compositionally biased region" description="Gly residues" evidence="7">
    <location>
        <begin position="890"/>
        <end position="903"/>
    </location>
</feature>
<dbReference type="GeneTree" id="ENSGT00940000164160"/>
<dbReference type="SMART" id="SM00327">
    <property type="entry name" value="VWA"/>
    <property type="match status" value="1"/>
</dbReference>
<feature type="compositionally biased region" description="Gly residues" evidence="7">
    <location>
        <begin position="667"/>
        <end position="676"/>
    </location>
</feature>
<feature type="chain" id="PRO_5003352664" evidence="8">
    <location>
        <begin position="20"/>
        <end position="903"/>
    </location>
</feature>
<dbReference type="InParanoid" id="F6ZV87"/>
<dbReference type="OMA" id="RTYNHRQ"/>
<feature type="signal peptide" evidence="8">
    <location>
        <begin position="1"/>
        <end position="19"/>
    </location>
</feature>
<name>F6ZV87_CIOIN</name>
<dbReference type="InterPro" id="IPR048287">
    <property type="entry name" value="TSPN-like_N"/>
</dbReference>
<proteinExistence type="predicted"/>
<gene>
    <name evidence="10" type="primary">LOC100182749</name>
</gene>
<evidence type="ECO:0000256" key="2">
    <source>
        <dbReference type="ARBA" id="ARBA00022525"/>
    </source>
</evidence>
<evidence type="ECO:0000256" key="3">
    <source>
        <dbReference type="ARBA" id="ARBA00022729"/>
    </source>
</evidence>
<sequence>MKSFLAASVLVLMTSQLLAQQSSDNRKGCRTVYYDLVFVLDASSSVGDQDFGRVRKWVSDLVATFDIGPDYTRVGVVVYAEEPEMAIALNQYTDRDSLIQAVGNITYLNGNTRTGKAIRFMNEESFSIANGARDIEFGYNRLAIVLTDGRAQDNVFNPSLEAQNNGIQLYAVGVSTAVVEELNEIASDPDSRHVMQVDDFQAIERIRELLRQIICVDAICPDLGTTDDPLKDFNHSGFDLISAFDLDNLAKLTDDVTKVPGSIPGLEAYRLSGSPSIKTRDVFGKGLPDQYVISSTFRLNDRSSRKIWSIMKIVDSSGNDQFNIRINPRTKSLDFIGLGLDHRSTSSKFKSRRYPPVENLFDKKFHKVLMHINSGSVTLFIDCVKVGTRRMRQKANEIDIGGTTYLGRTRRDSPAEFEIQSIRLYCEVESADKAELTCCELPQHRNPICPPIRGYSETTTEPVPCACPAGPPGLKGETGSPGYNGTDGVDGKPVCDGEAGAQGLAGVKGEPGVKGSKGGPPGSKGEPGVPGDKGERGLPGNDGVEGVKGEPGAGGIPGKDGSPGEQGSPGVPGNHGNQGSKGERGEEGLGGTPGLDGEDGTPGPPGVAGEMGAPGLRGEVGPQGPPGIPGTPSDIEGPPGPMGRAGNQGRDGAPGEDGKDGAKGAKGEVGGQGIPGERGVTGIPGKNGGQGLKGSTGSDGEPGRPGEPGVKGQKVTQGDNGVDGLNGNDGTPGSDGIPGLDGLDGEAGATGAQGPGGPAGPQGPPGFVGTPGEKGNPGNQGPRGFPGDIGPPGEQGEPGKPGRVETIVRVSWWGCMLATSINLVIKTKLQGGCLLLQHEYSEPLPPIVGPQGERGDMGIPGEPGADGAVGEPGVKGNTGQTGETGEKGNEGGVGPPGVQGIPG</sequence>
<keyword evidence="11" id="KW-1185">Reference proteome</keyword>
<evidence type="ECO:0000256" key="8">
    <source>
        <dbReference type="SAM" id="SignalP"/>
    </source>
</evidence>
<keyword evidence="5" id="KW-0176">Collagen</keyword>
<evidence type="ECO:0000313" key="11">
    <source>
        <dbReference type="Proteomes" id="UP000008144"/>
    </source>
</evidence>
<evidence type="ECO:0000256" key="6">
    <source>
        <dbReference type="ARBA" id="ARBA00023180"/>
    </source>
</evidence>
<organism evidence="10 11">
    <name type="scientific">Ciona intestinalis</name>
    <name type="common">Transparent sea squirt</name>
    <name type="synonym">Ascidia intestinalis</name>
    <dbReference type="NCBI Taxonomy" id="7719"/>
    <lineage>
        <taxon>Eukaryota</taxon>
        <taxon>Metazoa</taxon>
        <taxon>Chordata</taxon>
        <taxon>Tunicata</taxon>
        <taxon>Ascidiacea</taxon>
        <taxon>Phlebobranchia</taxon>
        <taxon>Cionidae</taxon>
        <taxon>Ciona</taxon>
    </lineage>
</organism>
<dbReference type="GO" id="GO:0005581">
    <property type="term" value="C:collagen trimer"/>
    <property type="evidence" value="ECO:0007669"/>
    <property type="project" value="UniProtKB-KW"/>
</dbReference>
<dbReference type="Proteomes" id="UP000008144">
    <property type="component" value="Unassembled WGS sequence"/>
</dbReference>
<reference evidence="10" key="3">
    <citation type="submission" date="2025-09" db="UniProtKB">
        <authorList>
            <consortium name="Ensembl"/>
        </authorList>
    </citation>
    <scope>IDENTIFICATION</scope>
</reference>
<protein>
    <submittedName>
        <fullName evidence="10">Collagen alpha-1(XXII) chain</fullName>
    </submittedName>
</protein>
<feature type="region of interest" description="Disordered" evidence="7">
    <location>
        <begin position="476"/>
        <end position="802"/>
    </location>
</feature>
<comment type="subcellular location">
    <subcellularLocation>
        <location evidence="1">Secreted</location>
    </subcellularLocation>
</comment>
<feature type="compositionally biased region" description="Gly residues" evidence="7">
    <location>
        <begin position="549"/>
        <end position="558"/>
    </location>
</feature>